<dbReference type="PANTHER" id="PTHR14136">
    <property type="entry name" value="BTB_POZ DOMAIN-CONTAINING PROTEIN KCTD9"/>
    <property type="match status" value="1"/>
</dbReference>
<dbReference type="InterPro" id="IPR001646">
    <property type="entry name" value="5peptide_repeat"/>
</dbReference>
<proteinExistence type="predicted"/>
<evidence type="ECO:0000313" key="1">
    <source>
        <dbReference type="EMBL" id="MBP3957034.1"/>
    </source>
</evidence>
<comment type="caution">
    <text evidence="1">The sequence shown here is derived from an EMBL/GenBank/DDBJ whole genome shotgun (WGS) entry which is preliminary data.</text>
</comment>
<evidence type="ECO:0000313" key="2">
    <source>
        <dbReference type="Proteomes" id="UP000676565"/>
    </source>
</evidence>
<organism evidence="1 2">
    <name type="scientific">Gemmata palustris</name>
    <dbReference type="NCBI Taxonomy" id="2822762"/>
    <lineage>
        <taxon>Bacteria</taxon>
        <taxon>Pseudomonadati</taxon>
        <taxon>Planctomycetota</taxon>
        <taxon>Planctomycetia</taxon>
        <taxon>Gemmatales</taxon>
        <taxon>Gemmataceae</taxon>
        <taxon>Gemmata</taxon>
    </lineage>
</organism>
<reference evidence="1 2" key="1">
    <citation type="submission" date="2021-04" db="EMBL/GenBank/DDBJ databases">
        <authorList>
            <person name="Ivanova A."/>
        </authorList>
    </citation>
    <scope>NUCLEOTIDE SEQUENCE [LARGE SCALE GENOMIC DNA]</scope>
    <source>
        <strain evidence="1 2">G18</strain>
    </source>
</reference>
<dbReference type="Gene3D" id="2.160.20.80">
    <property type="entry name" value="E3 ubiquitin-protein ligase SopA"/>
    <property type="match status" value="3"/>
</dbReference>
<dbReference type="Pfam" id="PF00805">
    <property type="entry name" value="Pentapeptide"/>
    <property type="match status" value="6"/>
</dbReference>
<keyword evidence="2" id="KW-1185">Reference proteome</keyword>
<dbReference type="InterPro" id="IPR051082">
    <property type="entry name" value="Pentapeptide-BTB/POZ_domain"/>
</dbReference>
<dbReference type="RefSeq" id="WP_210655716.1">
    <property type="nucleotide sequence ID" value="NZ_JAGKQQ010000001.1"/>
</dbReference>
<name>A0ABS5BTL6_9BACT</name>
<protein>
    <submittedName>
        <fullName evidence="1">Pentapeptide repeat-containing protein</fullName>
    </submittedName>
</protein>
<sequence>MAKKVANTRTAGALAGQTVAFVGKFGYMLDKYKDAWVKSAGGTIVPATGTFEYLVYGEGRGGKPPGDVAKIEKRVPGVTVFDVAGLARFVLPTAAEFVAAVKRTEPTYEYWSAFQALLHAAGGNFDLSNGDFRGTHLSGAKLGWAVLSGADFRDTNCEYADLATTHAINGAKFDRAKLYAATLRKVKGCSFRGADLKQTWADGATYEACDFRDATMPGVRGARSQFTGCDFRSADLSDADFTGSKFLKGDFSKADLTRVQGYGAQFTDAKFVSAKLHRADLRESSLKGADLRNADLRDAALGGADLTGANVAGADFAGAGLTGATIQGVDFSKAKNFVPPVARVAGPKAKAFAKATTGAKGFTTTAEADLGGNEHAKMCLRVGPHGLRAFASHYRDGAEVYNSIPVPTFLQGLLNLADRWPKATLRLDTVRASGSPTVRGGKLRTLAVAAWAEAFGADQATDAELTDQQKAQAAEALRQRDDLMEQLRDKGASTWHAIDFRERMRYNLRGIDLRGGRLMGLDMARRDDLRDSRFSGANLSGAKLWGSDLHSADFTNANLAGAELQFSKCEKTSFVGANLRNANLNNAKLCGTDLTGAHLEGATFENAQFDEHTLFPVGFKIPENVLWKGEGPRPGPRRAKTAPPGSMDFDAFFKGLTKKVEPARVQKATSMLKAERYQLYADLTDTHLVGVVKSQSDKDLAYSCRLASDGQFYCGTQNLRACGGLHGALCKHLLVLVIGLAKSGTLDPATADNWVSASKDHKPVIDRDAVSETFLKFKGAEAGDIDWRPTETVPEDFYTM</sequence>
<dbReference type="EMBL" id="JAGKQQ010000001">
    <property type="protein sequence ID" value="MBP3957034.1"/>
    <property type="molecule type" value="Genomic_DNA"/>
</dbReference>
<gene>
    <name evidence="1" type="ORF">J8F10_17325</name>
</gene>
<accession>A0ABS5BTL6</accession>
<dbReference type="SUPFAM" id="SSF141571">
    <property type="entry name" value="Pentapeptide repeat-like"/>
    <property type="match status" value="3"/>
</dbReference>
<dbReference type="PANTHER" id="PTHR14136:SF17">
    <property type="entry name" value="BTB_POZ DOMAIN-CONTAINING PROTEIN KCTD9"/>
    <property type="match status" value="1"/>
</dbReference>
<dbReference type="Proteomes" id="UP000676565">
    <property type="component" value="Unassembled WGS sequence"/>
</dbReference>